<accession>A0A511AVN4</accession>
<evidence type="ECO:0000256" key="3">
    <source>
        <dbReference type="ARBA" id="ARBA00022452"/>
    </source>
</evidence>
<dbReference type="Gene3D" id="2.40.170.20">
    <property type="entry name" value="TonB-dependent receptor, beta-barrel domain"/>
    <property type="match status" value="1"/>
</dbReference>
<dbReference type="Pfam" id="PF00593">
    <property type="entry name" value="TonB_dep_Rec_b-barrel"/>
    <property type="match status" value="1"/>
</dbReference>
<keyword evidence="2 12" id="KW-0813">Transport</keyword>
<proteinExistence type="inferred from homology"/>
<keyword evidence="3 12" id="KW-1134">Transmembrane beta strand</keyword>
<evidence type="ECO:0000256" key="8">
    <source>
        <dbReference type="ARBA" id="ARBA00023065"/>
    </source>
</evidence>
<dbReference type="GO" id="GO:0009279">
    <property type="term" value="C:cell outer membrane"/>
    <property type="evidence" value="ECO:0007669"/>
    <property type="project" value="UniProtKB-SubCell"/>
</dbReference>
<dbReference type="InterPro" id="IPR039426">
    <property type="entry name" value="TonB-dep_rcpt-like"/>
</dbReference>
<evidence type="ECO:0000256" key="4">
    <source>
        <dbReference type="ARBA" id="ARBA00022496"/>
    </source>
</evidence>
<dbReference type="GO" id="GO:0015344">
    <property type="term" value="F:siderophore uptake transmembrane transporter activity"/>
    <property type="evidence" value="ECO:0007669"/>
    <property type="project" value="TreeGrafter"/>
</dbReference>
<dbReference type="SUPFAM" id="SSF56935">
    <property type="entry name" value="Porins"/>
    <property type="match status" value="1"/>
</dbReference>
<sequence length="425" mass="48144">MHFKSVLYDHQSGGNYEWTNPYVSSPSGAPMIQQVGQTSVTRLGATASLQYDIGHHEIQSGVWYEHVGYTWAQRYYSQPVLSEGTPRNALGPYNDPFTTAYAMMFNTNTFQYYLEDAYKILPNLRAHAGFKSMLTTTAGGATQNDPTYTGQDTLPNGSLTTAGAFLPHISLNWTFLHHNELFFNFSKNLRAYTYNTWQSGNAWGVNEMPRNLKPETTFNYEVGYRYNSKPLTILINLYYIDYRNRLATITVGSLVNAHNSYINVGNMNMWGADAGVTVRPVQNLEIFNSFSYNKSTYGRDVVSDGVNYGIAGKLEAGYPQWIYKANASYSYKDARLNFNVNYMSRRYISYMNDANVDGYWLATLSANYRFHHIPHLAMLELNLGIYNLFNQQYVGGIGGYSLSGDTQQLFAGAPRQFFGSLHARF</sequence>
<evidence type="ECO:0000259" key="13">
    <source>
        <dbReference type="Pfam" id="PF00593"/>
    </source>
</evidence>
<organism evidence="14 15">
    <name type="scientific">Gluconobacter wancherniae NBRC 103581</name>
    <dbReference type="NCBI Taxonomy" id="656744"/>
    <lineage>
        <taxon>Bacteria</taxon>
        <taxon>Pseudomonadati</taxon>
        <taxon>Pseudomonadota</taxon>
        <taxon>Alphaproteobacteria</taxon>
        <taxon>Acetobacterales</taxon>
        <taxon>Acetobacteraceae</taxon>
        <taxon>Gluconobacter</taxon>
    </lineage>
</organism>
<keyword evidence="15" id="KW-1185">Reference proteome</keyword>
<comment type="similarity">
    <text evidence="12">Belongs to the TonB-dependent receptor family.</text>
</comment>
<keyword evidence="9" id="KW-0798">TonB box</keyword>
<evidence type="ECO:0000256" key="1">
    <source>
        <dbReference type="ARBA" id="ARBA00004571"/>
    </source>
</evidence>
<dbReference type="Proteomes" id="UP000321230">
    <property type="component" value="Unassembled WGS sequence"/>
</dbReference>
<evidence type="ECO:0000313" key="14">
    <source>
        <dbReference type="EMBL" id="GEK92260.1"/>
    </source>
</evidence>
<evidence type="ECO:0000256" key="11">
    <source>
        <dbReference type="ARBA" id="ARBA00023237"/>
    </source>
</evidence>
<evidence type="ECO:0000256" key="7">
    <source>
        <dbReference type="ARBA" id="ARBA00023004"/>
    </source>
</evidence>
<keyword evidence="7" id="KW-0408">Iron</keyword>
<evidence type="ECO:0000256" key="5">
    <source>
        <dbReference type="ARBA" id="ARBA00022692"/>
    </source>
</evidence>
<keyword evidence="6" id="KW-0732">Signal</keyword>
<dbReference type="PANTHER" id="PTHR32552:SF89">
    <property type="entry name" value="CATECHOLATE SIDEROPHORE RECEPTOR FIU"/>
    <property type="match status" value="1"/>
</dbReference>
<protein>
    <recommendedName>
        <fullName evidence="13">TonB-dependent receptor-like beta-barrel domain-containing protein</fullName>
    </recommendedName>
</protein>
<evidence type="ECO:0000256" key="9">
    <source>
        <dbReference type="ARBA" id="ARBA00023077"/>
    </source>
</evidence>
<dbReference type="PANTHER" id="PTHR32552">
    <property type="entry name" value="FERRICHROME IRON RECEPTOR-RELATED"/>
    <property type="match status" value="1"/>
</dbReference>
<dbReference type="EMBL" id="BJUZ01000001">
    <property type="protein sequence ID" value="GEK92260.1"/>
    <property type="molecule type" value="Genomic_DNA"/>
</dbReference>
<gene>
    <name evidence="14" type="ORF">GWA01_00300</name>
</gene>
<dbReference type="AlphaFoldDB" id="A0A511AVN4"/>
<dbReference type="InterPro" id="IPR036942">
    <property type="entry name" value="Beta-barrel_TonB_sf"/>
</dbReference>
<comment type="caution">
    <text evidence="14">The sequence shown here is derived from an EMBL/GenBank/DDBJ whole genome shotgun (WGS) entry which is preliminary data.</text>
</comment>
<dbReference type="PROSITE" id="PS52016">
    <property type="entry name" value="TONB_DEPENDENT_REC_3"/>
    <property type="match status" value="1"/>
</dbReference>
<evidence type="ECO:0000256" key="12">
    <source>
        <dbReference type="PROSITE-ProRule" id="PRU01360"/>
    </source>
</evidence>
<keyword evidence="11 12" id="KW-0998">Cell outer membrane</keyword>
<evidence type="ECO:0000313" key="15">
    <source>
        <dbReference type="Proteomes" id="UP000321230"/>
    </source>
</evidence>
<dbReference type="InterPro" id="IPR000531">
    <property type="entry name" value="Beta-barrel_TonB"/>
</dbReference>
<evidence type="ECO:0000256" key="10">
    <source>
        <dbReference type="ARBA" id="ARBA00023136"/>
    </source>
</evidence>
<name>A0A511AVN4_9PROT</name>
<comment type="subcellular location">
    <subcellularLocation>
        <location evidence="1 12">Cell outer membrane</location>
        <topology evidence="1 12">Multi-pass membrane protein</topology>
    </subcellularLocation>
</comment>
<evidence type="ECO:0000256" key="2">
    <source>
        <dbReference type="ARBA" id="ARBA00022448"/>
    </source>
</evidence>
<keyword evidence="4" id="KW-0410">Iron transport</keyword>
<reference evidence="14 15" key="1">
    <citation type="submission" date="2019-07" db="EMBL/GenBank/DDBJ databases">
        <title>Whole genome shotgun sequence of Gluconobacter wancherniae NBRC 103581.</title>
        <authorList>
            <person name="Hosoyama A."/>
            <person name="Uohara A."/>
            <person name="Ohji S."/>
            <person name="Ichikawa N."/>
        </authorList>
    </citation>
    <scope>NUCLEOTIDE SEQUENCE [LARGE SCALE GENOMIC DNA]</scope>
    <source>
        <strain evidence="14 15">NBRC 103581</strain>
    </source>
</reference>
<keyword evidence="10 12" id="KW-0472">Membrane</keyword>
<keyword evidence="8" id="KW-0406">Ion transport</keyword>
<feature type="domain" description="TonB-dependent receptor-like beta-barrel" evidence="13">
    <location>
        <begin position="15"/>
        <end position="388"/>
    </location>
</feature>
<keyword evidence="5 12" id="KW-0812">Transmembrane</keyword>
<evidence type="ECO:0000256" key="6">
    <source>
        <dbReference type="ARBA" id="ARBA00022729"/>
    </source>
</evidence>